<evidence type="ECO:0000256" key="3">
    <source>
        <dbReference type="ARBA" id="ARBA00022741"/>
    </source>
</evidence>
<keyword evidence="5" id="KW-0819">tRNA processing</keyword>
<evidence type="ECO:0000256" key="6">
    <source>
        <dbReference type="RuleBase" id="RU003785"/>
    </source>
</evidence>
<reference evidence="7 8" key="1">
    <citation type="journal article" date="2013" name="Curr. Biol.">
        <title>Shared signatures of parasitism and phylogenomics unite Cryptomycota and microsporidia.</title>
        <authorList>
            <person name="James T.Y."/>
            <person name="Pelin A."/>
            <person name="Bonen L."/>
            <person name="Ahrendt S."/>
            <person name="Sain D."/>
            <person name="Corradi N."/>
            <person name="Stajich J.E."/>
        </authorList>
    </citation>
    <scope>NUCLEOTIDE SEQUENCE [LARGE SCALE GENOMIC DNA]</scope>
    <source>
        <strain evidence="7 8">CSF55</strain>
    </source>
</reference>
<evidence type="ECO:0000256" key="4">
    <source>
        <dbReference type="ARBA" id="ARBA00022840"/>
    </source>
</evidence>
<dbReference type="EC" id="2.5.1.75" evidence="5"/>
<dbReference type="GO" id="GO:0006400">
    <property type="term" value="P:tRNA modification"/>
    <property type="evidence" value="ECO:0007669"/>
    <property type="project" value="TreeGrafter"/>
</dbReference>
<accession>A0A075B597</accession>
<keyword evidence="4 6" id="KW-0067">ATP-binding</keyword>
<dbReference type="AlphaFoldDB" id="A0A075B597"/>
<dbReference type="GO" id="GO:0005524">
    <property type="term" value="F:ATP binding"/>
    <property type="evidence" value="ECO:0007669"/>
    <property type="project" value="UniProtKB-KW"/>
</dbReference>
<evidence type="ECO:0000313" key="7">
    <source>
        <dbReference type="EMBL" id="EPZ36885.1"/>
    </source>
</evidence>
<protein>
    <recommendedName>
        <fullName evidence="5">tRNA dimethylallyltransferase</fullName>
        <ecNumber evidence="5">2.5.1.75</ecNumber>
    </recommendedName>
</protein>
<dbReference type="Pfam" id="PF01715">
    <property type="entry name" value="IPPT"/>
    <property type="match status" value="1"/>
</dbReference>
<dbReference type="InterPro" id="IPR039657">
    <property type="entry name" value="Dimethylallyltransferase"/>
</dbReference>
<dbReference type="PANTHER" id="PTHR11088:SF89">
    <property type="entry name" value="TRNA DIMETHYLALLYLTRANSFERASE"/>
    <property type="match status" value="1"/>
</dbReference>
<keyword evidence="8" id="KW-1185">Reference proteome</keyword>
<keyword evidence="2 6" id="KW-0808">Transferase</keyword>
<evidence type="ECO:0000256" key="5">
    <source>
        <dbReference type="RuleBase" id="RU003783"/>
    </source>
</evidence>
<comment type="catalytic activity">
    <reaction evidence="5">
        <text>adenosine(37) in tRNA + dimethylallyl diphosphate = N(6)-dimethylallyladenosine(37) in tRNA + diphosphate</text>
        <dbReference type="Rhea" id="RHEA:26482"/>
        <dbReference type="Rhea" id="RHEA-COMP:10162"/>
        <dbReference type="Rhea" id="RHEA-COMP:10375"/>
        <dbReference type="ChEBI" id="CHEBI:33019"/>
        <dbReference type="ChEBI" id="CHEBI:57623"/>
        <dbReference type="ChEBI" id="CHEBI:74411"/>
        <dbReference type="ChEBI" id="CHEBI:74415"/>
        <dbReference type="EC" id="2.5.1.75"/>
    </reaction>
</comment>
<dbReference type="Gene3D" id="3.40.50.300">
    <property type="entry name" value="P-loop containing nucleotide triphosphate hydrolases"/>
    <property type="match status" value="1"/>
</dbReference>
<dbReference type="OrthoDB" id="775260at2759"/>
<dbReference type="GO" id="GO:0005739">
    <property type="term" value="C:mitochondrion"/>
    <property type="evidence" value="ECO:0007669"/>
    <property type="project" value="TreeGrafter"/>
</dbReference>
<proteinExistence type="inferred from homology"/>
<sequence length="361" mass="41896">MSKILFICGPTASGKSDLAVQLALKYNGEIINADAMQCLKGLSIITNKISADEMKNVPHHMFNEIAWNSEFNVKIYTDRVVSIIQGILGQNKLPIVVGGTNYYIQSLLFDNYTADNETNESFNFECDNDDLYEMLKNKCPEEADRYHPNDERKIKSALKRLSKKKNSKDETIIRYPNAMVVIIKRDLEILDLKIDKRAVFMIQNGAVEEVERFLDSNKIDKNDIDFTDSIFQSIGFREIVSYLNKIYNLEELIQKIQVNTKRYARKQQSWFRNKLIPDCQDKDILVDEFSLDDPSRLYESVETWFNGGVPTLQMQKILKTEVKRYLCPKCPEKIIIGLSEWNAHIKSSYHRKRKHDPNKSV</sequence>
<dbReference type="InterPro" id="IPR018022">
    <property type="entry name" value="IPT"/>
</dbReference>
<organism evidence="7 8">
    <name type="scientific">Rozella allomycis (strain CSF55)</name>
    <dbReference type="NCBI Taxonomy" id="988480"/>
    <lineage>
        <taxon>Eukaryota</taxon>
        <taxon>Fungi</taxon>
        <taxon>Fungi incertae sedis</taxon>
        <taxon>Cryptomycota</taxon>
        <taxon>Cryptomycota incertae sedis</taxon>
        <taxon>Rozella</taxon>
    </lineage>
</organism>
<dbReference type="OMA" id="GTGMYLE"/>
<evidence type="ECO:0000313" key="8">
    <source>
        <dbReference type="Proteomes" id="UP000030755"/>
    </source>
</evidence>
<comment type="similarity">
    <text evidence="1 6">Belongs to the IPP transferase family.</text>
</comment>
<evidence type="ECO:0000256" key="2">
    <source>
        <dbReference type="ARBA" id="ARBA00022679"/>
    </source>
</evidence>
<dbReference type="InterPro" id="IPR027417">
    <property type="entry name" value="P-loop_NTPase"/>
</dbReference>
<dbReference type="GO" id="GO:0052381">
    <property type="term" value="F:tRNA dimethylallyltransferase activity"/>
    <property type="evidence" value="ECO:0007669"/>
    <property type="project" value="UniProtKB-EC"/>
</dbReference>
<dbReference type="SUPFAM" id="SSF52540">
    <property type="entry name" value="P-loop containing nucleoside triphosphate hydrolases"/>
    <property type="match status" value="1"/>
</dbReference>
<gene>
    <name evidence="7" type="ORF">O9G_004474</name>
</gene>
<dbReference type="Gene3D" id="1.10.20.140">
    <property type="match status" value="1"/>
</dbReference>
<dbReference type="HOGENOM" id="CLU_032616_0_1_1"/>
<keyword evidence="3 6" id="KW-0547">Nucleotide-binding</keyword>
<evidence type="ECO:0000256" key="1">
    <source>
        <dbReference type="ARBA" id="ARBA00005842"/>
    </source>
</evidence>
<dbReference type="EMBL" id="KE560403">
    <property type="protein sequence ID" value="EPZ36885.1"/>
    <property type="molecule type" value="Genomic_DNA"/>
</dbReference>
<name>A0A075B597_ROZAC</name>
<dbReference type="NCBIfam" id="TIGR00174">
    <property type="entry name" value="miaA"/>
    <property type="match status" value="1"/>
</dbReference>
<dbReference type="HAMAP" id="MF_00185">
    <property type="entry name" value="IPP_trans"/>
    <property type="match status" value="1"/>
</dbReference>
<dbReference type="PANTHER" id="PTHR11088">
    <property type="entry name" value="TRNA DIMETHYLALLYLTRANSFERASE"/>
    <property type="match status" value="1"/>
</dbReference>
<dbReference type="Proteomes" id="UP000030755">
    <property type="component" value="Unassembled WGS sequence"/>
</dbReference>
<dbReference type="STRING" id="988480.A0A075B597"/>